<feature type="binding site" evidence="3">
    <location>
        <begin position="18"/>
        <end position="19"/>
    </location>
    <ligand>
        <name>FAD</name>
        <dbReference type="ChEBI" id="CHEBI:57692"/>
    </ligand>
</feature>
<protein>
    <recommendedName>
        <fullName evidence="4">Glucose-methanol-choline oxidoreductase N-terminal domain-containing protein</fullName>
    </recommendedName>
</protein>
<dbReference type="RefSeq" id="XP_024334675.1">
    <property type="nucleotide sequence ID" value="XM_024486879.1"/>
</dbReference>
<name>A0A1X6MN73_9APHY</name>
<keyword evidence="6" id="KW-1185">Reference proteome</keyword>
<evidence type="ECO:0000256" key="2">
    <source>
        <dbReference type="ARBA" id="ARBA00010790"/>
    </source>
</evidence>
<feature type="binding site" evidence="3">
    <location>
        <position position="257"/>
    </location>
    <ligand>
        <name>FAD</name>
        <dbReference type="ChEBI" id="CHEBI:57692"/>
    </ligand>
</feature>
<feature type="domain" description="Glucose-methanol-choline oxidoreductase N-terminal" evidence="4">
    <location>
        <begin position="286"/>
        <end position="300"/>
    </location>
</feature>
<dbReference type="PANTHER" id="PTHR11552">
    <property type="entry name" value="GLUCOSE-METHANOL-CHOLINE GMC OXIDOREDUCTASE"/>
    <property type="match status" value="1"/>
</dbReference>
<organism evidence="5 6">
    <name type="scientific">Postia placenta MAD-698-R-SB12</name>
    <dbReference type="NCBI Taxonomy" id="670580"/>
    <lineage>
        <taxon>Eukaryota</taxon>
        <taxon>Fungi</taxon>
        <taxon>Dikarya</taxon>
        <taxon>Basidiomycota</taxon>
        <taxon>Agaricomycotina</taxon>
        <taxon>Agaricomycetes</taxon>
        <taxon>Polyporales</taxon>
        <taxon>Adustoporiaceae</taxon>
        <taxon>Rhodonia</taxon>
    </lineage>
</organism>
<dbReference type="InterPro" id="IPR000172">
    <property type="entry name" value="GMC_OxRdtase_N"/>
</dbReference>
<dbReference type="Pfam" id="PF05199">
    <property type="entry name" value="GMC_oxred_C"/>
    <property type="match status" value="1"/>
</dbReference>
<feature type="binding site" evidence="3">
    <location>
        <begin position="546"/>
        <end position="547"/>
    </location>
    <ligand>
        <name>FAD</name>
        <dbReference type="ChEBI" id="CHEBI:57692"/>
    </ligand>
</feature>
<evidence type="ECO:0000313" key="6">
    <source>
        <dbReference type="Proteomes" id="UP000194127"/>
    </source>
</evidence>
<dbReference type="PROSITE" id="PS00624">
    <property type="entry name" value="GMC_OXRED_2"/>
    <property type="match status" value="1"/>
</dbReference>
<dbReference type="PANTHER" id="PTHR11552:SF78">
    <property type="entry name" value="GLUCOSE-METHANOL-CHOLINE OXIDOREDUCTASE N-TERMINAL DOMAIN-CONTAINING PROTEIN"/>
    <property type="match status" value="1"/>
</dbReference>
<evidence type="ECO:0000313" key="5">
    <source>
        <dbReference type="EMBL" id="OSX57881.1"/>
    </source>
</evidence>
<gene>
    <name evidence="5" type="ORF">POSPLADRAFT_1154730</name>
</gene>
<dbReference type="EMBL" id="KZ110606">
    <property type="protein sequence ID" value="OSX57881.1"/>
    <property type="molecule type" value="Genomic_DNA"/>
</dbReference>
<evidence type="ECO:0000256" key="3">
    <source>
        <dbReference type="PIRSR" id="PIRSR000137-2"/>
    </source>
</evidence>
<dbReference type="InterPro" id="IPR036188">
    <property type="entry name" value="FAD/NAD-bd_sf"/>
</dbReference>
<dbReference type="Gene3D" id="3.30.560.10">
    <property type="entry name" value="Glucose Oxidase, domain 3"/>
    <property type="match status" value="1"/>
</dbReference>
<dbReference type="OrthoDB" id="269227at2759"/>
<evidence type="ECO:0000259" key="4">
    <source>
        <dbReference type="PROSITE" id="PS00624"/>
    </source>
</evidence>
<dbReference type="Pfam" id="PF00732">
    <property type="entry name" value="GMC_oxred_N"/>
    <property type="match status" value="1"/>
</dbReference>
<sequence length="613" mass="66573">MLDSSQLEFDIVIAGGGTSGCVVASRLAAADPSLSILVLEAGPPTREDLAHIQPARFLTHLQANSTTVKFNVGKESEDLGGRAPVVPCGQCLGGGSSVNFTMYNRPSASDLDDWENVHGNPGWGSHDIIPLLQKMETYQAQPGLETHGYSGPLKISYGGLSTQSGKEFLDVAARYDNTRPYIDDPNGLFEVNAYGNWHLNNNSRSGRSAPTVFGMLPSILTELRFIDAETGRRSDVPHNYIYNQNFENLTVLTGHLVKRILFEFHGKAEDVVHVARAKRLVVVSAGAFGSPAILERSGIGSEALVRSLGITPTVDLPGVGENYQDHIVIFTTYYADDSVETLDGILQSKQDELSKWTTQWNQNGTGLMATNGIDAGVKLRPSDEELKDIGPGFQQRWKAYFANAPDKPILWTGIGALFVGDFTAAPARKCFSTPYFVTYPCSVGYVHITSADNTAAPADFDPRYLSCPEDLLLMRWGYKFSRELARRLPSYRGEHLASHPIFPPGSKAICHADARPVDISEVDIAYTTEDDEAIDIYIRKTVATAWHSLGTCTMRPREKGGVVDSCLNVYGVQGLKVADMSIASANVSSNTYATALAIGEKAAVIITEELGLI</sequence>
<evidence type="ECO:0000256" key="1">
    <source>
        <dbReference type="ARBA" id="ARBA00001974"/>
    </source>
</evidence>
<keyword evidence="3" id="KW-0285">Flavoprotein</keyword>
<comment type="similarity">
    <text evidence="2">Belongs to the GMC oxidoreductase family.</text>
</comment>
<dbReference type="Gene3D" id="3.50.50.60">
    <property type="entry name" value="FAD/NAD(P)-binding domain"/>
    <property type="match status" value="1"/>
</dbReference>
<keyword evidence="3" id="KW-0274">FAD</keyword>
<dbReference type="InterPro" id="IPR012132">
    <property type="entry name" value="GMC_OxRdtase"/>
</dbReference>
<proteinExistence type="inferred from homology"/>
<reference evidence="5 6" key="1">
    <citation type="submission" date="2017-04" db="EMBL/GenBank/DDBJ databases">
        <title>Genome Sequence of the Model Brown-Rot Fungus Postia placenta SB12.</title>
        <authorList>
            <consortium name="DOE Joint Genome Institute"/>
            <person name="Gaskell J."/>
            <person name="Kersten P."/>
            <person name="Larrondo L.F."/>
            <person name="Canessa P."/>
            <person name="Martinez D."/>
            <person name="Hibbett D."/>
            <person name="Schmoll M."/>
            <person name="Kubicek C.P."/>
            <person name="Martinez A.T."/>
            <person name="Yadav J."/>
            <person name="Master E."/>
            <person name="Magnuson J.K."/>
            <person name="James T."/>
            <person name="Yaver D."/>
            <person name="Berka R."/>
            <person name="Labutti K."/>
            <person name="Lipzen A."/>
            <person name="Aerts A."/>
            <person name="Barry K."/>
            <person name="Henrissat B."/>
            <person name="Blanchette R."/>
            <person name="Grigoriev I."/>
            <person name="Cullen D."/>
        </authorList>
    </citation>
    <scope>NUCLEOTIDE SEQUENCE [LARGE SCALE GENOMIC DNA]</scope>
    <source>
        <strain evidence="5 6">MAD-698-R-SB12</strain>
    </source>
</reference>
<dbReference type="AlphaFoldDB" id="A0A1X6MN73"/>
<dbReference type="GO" id="GO:0016614">
    <property type="term" value="F:oxidoreductase activity, acting on CH-OH group of donors"/>
    <property type="evidence" value="ECO:0007669"/>
    <property type="project" value="InterPro"/>
</dbReference>
<dbReference type="GeneID" id="36331828"/>
<dbReference type="SUPFAM" id="SSF51905">
    <property type="entry name" value="FAD/NAD(P)-binding domain"/>
    <property type="match status" value="1"/>
</dbReference>
<dbReference type="STRING" id="670580.A0A1X6MN73"/>
<dbReference type="SUPFAM" id="SSF54373">
    <property type="entry name" value="FAD-linked reductases, C-terminal domain"/>
    <property type="match status" value="1"/>
</dbReference>
<comment type="cofactor">
    <cofactor evidence="1 3">
        <name>FAD</name>
        <dbReference type="ChEBI" id="CHEBI:57692"/>
    </cofactor>
</comment>
<dbReference type="Proteomes" id="UP000194127">
    <property type="component" value="Unassembled WGS sequence"/>
</dbReference>
<dbReference type="InterPro" id="IPR007867">
    <property type="entry name" value="GMC_OxRtase_C"/>
</dbReference>
<dbReference type="GO" id="GO:0050660">
    <property type="term" value="F:flavin adenine dinucleotide binding"/>
    <property type="evidence" value="ECO:0007669"/>
    <property type="project" value="InterPro"/>
</dbReference>
<dbReference type="PIRSF" id="PIRSF000137">
    <property type="entry name" value="Alcohol_oxidase"/>
    <property type="match status" value="1"/>
</dbReference>
<accession>A0A1X6MN73</accession>